<gene>
    <name evidence="7" type="ORF">SPPG_06581</name>
</gene>
<dbReference type="GO" id="GO:0000981">
    <property type="term" value="F:DNA-binding transcription factor activity, RNA polymerase II-specific"/>
    <property type="evidence" value="ECO:0007669"/>
    <property type="project" value="UniProtKB-ARBA"/>
</dbReference>
<protein>
    <recommendedName>
        <fullName evidence="6">C2H2-type domain-containing protein</fullName>
    </recommendedName>
</protein>
<dbReference type="Proteomes" id="UP000053201">
    <property type="component" value="Unassembled WGS sequence"/>
</dbReference>
<dbReference type="EMBL" id="KQ257461">
    <property type="protein sequence ID" value="KNC98177.1"/>
    <property type="molecule type" value="Genomic_DNA"/>
</dbReference>
<evidence type="ECO:0000256" key="4">
    <source>
        <dbReference type="ARBA" id="ARBA00022833"/>
    </source>
</evidence>
<name>A0A0L0HAJ2_SPIPD</name>
<dbReference type="OMA" id="ESEQGQM"/>
<evidence type="ECO:0000256" key="5">
    <source>
        <dbReference type="PROSITE-ProRule" id="PRU00042"/>
    </source>
</evidence>
<dbReference type="GO" id="GO:0000785">
    <property type="term" value="C:chromatin"/>
    <property type="evidence" value="ECO:0007669"/>
    <property type="project" value="TreeGrafter"/>
</dbReference>
<dbReference type="SUPFAM" id="SSF57667">
    <property type="entry name" value="beta-beta-alpha zinc fingers"/>
    <property type="match status" value="1"/>
</dbReference>
<dbReference type="Pfam" id="PF00096">
    <property type="entry name" value="zf-C2H2"/>
    <property type="match status" value="1"/>
</dbReference>
<dbReference type="PROSITE" id="PS00028">
    <property type="entry name" value="ZINC_FINGER_C2H2_1"/>
    <property type="match status" value="2"/>
</dbReference>
<dbReference type="STRING" id="645134.A0A0L0HAJ2"/>
<evidence type="ECO:0000313" key="8">
    <source>
        <dbReference type="Proteomes" id="UP000053201"/>
    </source>
</evidence>
<feature type="domain" description="C2H2-type" evidence="6">
    <location>
        <begin position="72"/>
        <end position="101"/>
    </location>
</feature>
<dbReference type="Gene3D" id="3.30.160.60">
    <property type="entry name" value="Classic Zinc Finger"/>
    <property type="match status" value="2"/>
</dbReference>
<dbReference type="InterPro" id="IPR013087">
    <property type="entry name" value="Znf_C2H2_type"/>
</dbReference>
<evidence type="ECO:0000313" key="7">
    <source>
        <dbReference type="EMBL" id="KNC98177.1"/>
    </source>
</evidence>
<dbReference type="SMART" id="SM00355">
    <property type="entry name" value="ZnF_C2H2"/>
    <property type="match status" value="2"/>
</dbReference>
<dbReference type="GO" id="GO:0005667">
    <property type="term" value="C:transcription regulator complex"/>
    <property type="evidence" value="ECO:0007669"/>
    <property type="project" value="TreeGrafter"/>
</dbReference>
<sequence length="166" mass="18662">MSQSPTSTRSPTPPAQSPKMLIASLLNPINSIHLPPIEPLLHSNRRNSLPARLSVTQKVERRRASSLPRRRYVCEVEGCGKNFSTSGHLSRHRRLHTGSKPHACPIPTCSSRFSRHDNMLQHYRGHVRKLEKASTKALPRGRRASAPDVGKEESVKSFVMHLERLV</sequence>
<dbReference type="PANTHER" id="PTHR14003:SF19">
    <property type="entry name" value="YY2 TRANSCRIPTION FACTOR"/>
    <property type="match status" value="1"/>
</dbReference>
<evidence type="ECO:0000256" key="2">
    <source>
        <dbReference type="ARBA" id="ARBA00022737"/>
    </source>
</evidence>
<dbReference type="PROSITE" id="PS50157">
    <property type="entry name" value="ZINC_FINGER_C2H2_2"/>
    <property type="match status" value="2"/>
</dbReference>
<dbReference type="FunFam" id="3.30.160.60:FF:000072">
    <property type="entry name" value="zinc finger protein 143 isoform X1"/>
    <property type="match status" value="1"/>
</dbReference>
<keyword evidence="2" id="KW-0677">Repeat</keyword>
<keyword evidence="4" id="KW-0862">Zinc</keyword>
<dbReference type="GO" id="GO:0008270">
    <property type="term" value="F:zinc ion binding"/>
    <property type="evidence" value="ECO:0007669"/>
    <property type="project" value="UniProtKB-KW"/>
</dbReference>
<evidence type="ECO:0000256" key="1">
    <source>
        <dbReference type="ARBA" id="ARBA00022723"/>
    </source>
</evidence>
<dbReference type="eggNOG" id="KOG1721">
    <property type="taxonomic scope" value="Eukaryota"/>
</dbReference>
<dbReference type="GO" id="GO:0000978">
    <property type="term" value="F:RNA polymerase II cis-regulatory region sequence-specific DNA binding"/>
    <property type="evidence" value="ECO:0007669"/>
    <property type="project" value="TreeGrafter"/>
</dbReference>
<keyword evidence="3 5" id="KW-0863">Zinc-finger</keyword>
<evidence type="ECO:0000256" key="3">
    <source>
        <dbReference type="ARBA" id="ARBA00022771"/>
    </source>
</evidence>
<accession>A0A0L0HAJ2</accession>
<dbReference type="GeneID" id="27689873"/>
<proteinExistence type="predicted"/>
<dbReference type="InterPro" id="IPR036236">
    <property type="entry name" value="Znf_C2H2_sf"/>
</dbReference>
<dbReference type="VEuPathDB" id="FungiDB:SPPG_06581"/>
<reference evidence="7 8" key="1">
    <citation type="submission" date="2009-08" db="EMBL/GenBank/DDBJ databases">
        <title>The Genome Sequence of Spizellomyces punctatus strain DAOM BR117.</title>
        <authorList>
            <consortium name="The Broad Institute Genome Sequencing Platform"/>
            <person name="Russ C."/>
            <person name="Cuomo C."/>
            <person name="Shea T."/>
            <person name="Young S.K."/>
            <person name="Zeng Q."/>
            <person name="Koehrsen M."/>
            <person name="Haas B."/>
            <person name="Borodovsky M."/>
            <person name="Guigo R."/>
            <person name="Alvarado L."/>
            <person name="Berlin A."/>
            <person name="Bochicchio J."/>
            <person name="Borenstein D."/>
            <person name="Chapman S."/>
            <person name="Chen Z."/>
            <person name="Engels R."/>
            <person name="Freedman E."/>
            <person name="Gellesch M."/>
            <person name="Goldberg J."/>
            <person name="Griggs A."/>
            <person name="Gujja S."/>
            <person name="Heiman D."/>
            <person name="Hepburn T."/>
            <person name="Howarth C."/>
            <person name="Jen D."/>
            <person name="Larson L."/>
            <person name="Lewis B."/>
            <person name="Mehta T."/>
            <person name="Park D."/>
            <person name="Pearson M."/>
            <person name="Roberts A."/>
            <person name="Saif S."/>
            <person name="Shenoy N."/>
            <person name="Sisk P."/>
            <person name="Stolte C."/>
            <person name="Sykes S."/>
            <person name="Thomson T."/>
            <person name="Walk T."/>
            <person name="White J."/>
            <person name="Yandava C."/>
            <person name="Burger G."/>
            <person name="Gray M.W."/>
            <person name="Holland P.W.H."/>
            <person name="King N."/>
            <person name="Lang F.B.F."/>
            <person name="Roger A.J."/>
            <person name="Ruiz-Trillo I."/>
            <person name="Lander E."/>
            <person name="Nusbaum C."/>
        </authorList>
    </citation>
    <scope>NUCLEOTIDE SEQUENCE [LARGE SCALE GENOMIC DNA]</scope>
    <source>
        <strain evidence="7 8">DAOM BR117</strain>
    </source>
</reference>
<evidence type="ECO:0000259" key="6">
    <source>
        <dbReference type="PROSITE" id="PS50157"/>
    </source>
</evidence>
<dbReference type="GO" id="GO:0031519">
    <property type="term" value="C:PcG protein complex"/>
    <property type="evidence" value="ECO:0007669"/>
    <property type="project" value="TreeGrafter"/>
</dbReference>
<keyword evidence="8" id="KW-1185">Reference proteome</keyword>
<feature type="domain" description="C2H2-type" evidence="6">
    <location>
        <begin position="102"/>
        <end position="131"/>
    </location>
</feature>
<dbReference type="InParanoid" id="A0A0L0HAJ2"/>
<dbReference type="OrthoDB" id="6365676at2759"/>
<dbReference type="PANTHER" id="PTHR14003">
    <property type="entry name" value="TRANSCRIPTIONAL REPRESSOR PROTEIN YY"/>
    <property type="match status" value="1"/>
</dbReference>
<keyword evidence="1" id="KW-0479">Metal-binding</keyword>
<organism evidence="7 8">
    <name type="scientific">Spizellomyces punctatus (strain DAOM BR117)</name>
    <dbReference type="NCBI Taxonomy" id="645134"/>
    <lineage>
        <taxon>Eukaryota</taxon>
        <taxon>Fungi</taxon>
        <taxon>Fungi incertae sedis</taxon>
        <taxon>Chytridiomycota</taxon>
        <taxon>Chytridiomycota incertae sedis</taxon>
        <taxon>Chytridiomycetes</taxon>
        <taxon>Spizellomycetales</taxon>
        <taxon>Spizellomycetaceae</taxon>
        <taxon>Spizellomyces</taxon>
    </lineage>
</organism>
<dbReference type="AlphaFoldDB" id="A0A0L0HAJ2"/>
<dbReference type="RefSeq" id="XP_016606217.1">
    <property type="nucleotide sequence ID" value="XM_016754781.1"/>
</dbReference>